<organism evidence="2 3">
    <name type="scientific">Motilimonas pumila</name>
    <dbReference type="NCBI Taxonomy" id="2303987"/>
    <lineage>
        <taxon>Bacteria</taxon>
        <taxon>Pseudomonadati</taxon>
        <taxon>Pseudomonadota</taxon>
        <taxon>Gammaproteobacteria</taxon>
        <taxon>Alteromonadales</taxon>
        <taxon>Alteromonadales genera incertae sedis</taxon>
        <taxon>Motilimonas</taxon>
    </lineage>
</organism>
<keyword evidence="2" id="KW-0378">Hydrolase</keyword>
<accession>A0A418YE82</accession>
<protein>
    <submittedName>
        <fullName evidence="2">Class C beta-lactamase-related serine hydrolase</fullName>
    </submittedName>
</protein>
<dbReference type="InterPro" id="IPR012338">
    <property type="entry name" value="Beta-lactam/transpept-like"/>
</dbReference>
<dbReference type="InterPro" id="IPR001466">
    <property type="entry name" value="Beta-lactam-related"/>
</dbReference>
<dbReference type="Proteomes" id="UP000283255">
    <property type="component" value="Unassembled WGS sequence"/>
</dbReference>
<feature type="domain" description="Beta-lactamase-related" evidence="1">
    <location>
        <begin position="192"/>
        <end position="472"/>
    </location>
</feature>
<dbReference type="SUPFAM" id="SSF56601">
    <property type="entry name" value="beta-lactamase/transpeptidase-like"/>
    <property type="match status" value="1"/>
</dbReference>
<evidence type="ECO:0000313" key="3">
    <source>
        <dbReference type="Proteomes" id="UP000283255"/>
    </source>
</evidence>
<dbReference type="AlphaFoldDB" id="A0A418YE82"/>
<dbReference type="Gene3D" id="3.40.710.10">
    <property type="entry name" value="DD-peptidase/beta-lactamase superfamily"/>
    <property type="match status" value="1"/>
</dbReference>
<dbReference type="PANTHER" id="PTHR43283">
    <property type="entry name" value="BETA-LACTAMASE-RELATED"/>
    <property type="match status" value="1"/>
</dbReference>
<reference evidence="2 3" key="1">
    <citation type="submission" date="2018-09" db="EMBL/GenBank/DDBJ databases">
        <authorList>
            <person name="Wang F."/>
        </authorList>
    </citation>
    <scope>NUCLEOTIDE SEQUENCE [LARGE SCALE GENOMIC DNA]</scope>
    <source>
        <strain evidence="2 3">PLHSC7-2</strain>
    </source>
</reference>
<proteinExistence type="predicted"/>
<dbReference type="GO" id="GO:0016787">
    <property type="term" value="F:hydrolase activity"/>
    <property type="evidence" value="ECO:0007669"/>
    <property type="project" value="UniProtKB-KW"/>
</dbReference>
<evidence type="ECO:0000259" key="1">
    <source>
        <dbReference type="Pfam" id="PF00144"/>
    </source>
</evidence>
<comment type="caution">
    <text evidence="2">The sequence shown here is derived from an EMBL/GenBank/DDBJ whole genome shotgun (WGS) entry which is preliminary data.</text>
</comment>
<dbReference type="EMBL" id="QZCH01000013">
    <property type="protein sequence ID" value="RJG47458.1"/>
    <property type="molecule type" value="Genomic_DNA"/>
</dbReference>
<dbReference type="InterPro" id="IPR050789">
    <property type="entry name" value="Diverse_Enzym_Activities"/>
</dbReference>
<dbReference type="Pfam" id="PF00144">
    <property type="entry name" value="Beta-lactamase"/>
    <property type="match status" value="1"/>
</dbReference>
<dbReference type="PANTHER" id="PTHR43283:SF7">
    <property type="entry name" value="BETA-LACTAMASE-RELATED DOMAIN-CONTAINING PROTEIN"/>
    <property type="match status" value="1"/>
</dbReference>
<gene>
    <name evidence="2" type="ORF">D1Z90_11135</name>
</gene>
<name>A0A418YE82_9GAMM</name>
<reference evidence="2 3" key="2">
    <citation type="submission" date="2019-01" db="EMBL/GenBank/DDBJ databases">
        <title>Motilimonas pumilus sp. nov., isolated from the gut of sea cucumber (Apostichopus japonicus).</title>
        <authorList>
            <person name="Wang F.-Q."/>
            <person name="Ren L.-H."/>
            <person name="Lin Y.-W."/>
            <person name="Sun G.-H."/>
            <person name="Du Z.-J."/>
            <person name="Zhao J.-X."/>
            <person name="Liu X.-J."/>
            <person name="Liu L.-J."/>
        </authorList>
    </citation>
    <scope>NUCLEOTIDE SEQUENCE [LARGE SCALE GENOMIC DNA]</scope>
    <source>
        <strain evidence="2 3">PLHSC7-2</strain>
    </source>
</reference>
<evidence type="ECO:0000313" key="2">
    <source>
        <dbReference type="EMBL" id="RJG47458.1"/>
    </source>
</evidence>
<keyword evidence="3" id="KW-1185">Reference proteome</keyword>
<sequence length="511" mass="56866">MIKLRLKRFYQGGLMTSLTRLKLGILGFTACFTAQLSAAIDPYAGLWQFSQGEMHFYILIKKQGGQYYSFDHLGKHQLVIKPDHSFTIENNGEIIVTGHFERPEGGVYQAINSQVNNQQLPLTRSAVAPEQHVTHLIQAMPGTLPLTNKHHSNCAAPYQKSAQSLPEVVTSRLQDLKDNAHAKQMGLTQLDSLLIWQDGALVVEEYYNGWSQQLPHQVNSVTKSVISLLADSAVTEGAKLNYQAPISQYLPQYQNQLAQGKEQITLQQTLTMSSGLEWDEWSTPYHHRLNPQNIIANKSGDSVRFTLSTPFRKSQNNTFNYSAGDVTLTAEAIANATNTDNIADYATQSALAKLCFENAYWQLQHDGRPNAGGGLNLRPRDMLKIGELVLQQGQWHQQRLIKPDLIQAATTAKLPTPLDGPLANYGHYWWTGSEYMAGKTVTSITADGYGGQQIVIYPELDLILVMTASAYNSDFHNLPRKVKMLFLSEIAKQQLAKHASEEAEGKVQAAL</sequence>